<protein>
    <submittedName>
        <fullName evidence="7">UDP-2,3-diacylglucosamine hydrolase</fullName>
    </submittedName>
</protein>
<keyword evidence="4" id="KW-0472">Membrane</keyword>
<dbReference type="Proteomes" id="UP000241074">
    <property type="component" value="Chromosome"/>
</dbReference>
<dbReference type="InterPro" id="IPR043461">
    <property type="entry name" value="LpxH-like"/>
</dbReference>
<dbReference type="AlphaFoldDB" id="A0A2P1PM57"/>
<dbReference type="GO" id="GO:0008758">
    <property type="term" value="F:UDP-2,3-diacylglucosamine hydrolase activity"/>
    <property type="evidence" value="ECO:0007669"/>
    <property type="project" value="TreeGrafter"/>
</dbReference>
<name>A0A2P1PM57_9GAMM</name>
<sequence>MSYRAVFISDVHLGTPDCRAEQLLSFLHQLNTDTLYLVGDIVDLESLAVRAYWPASHAAVVGAILDLAARGTKVIYLPGNHDAPLRGLIGQTISAIDVRRFAVHHGLDGRRYRVSHGDEYDPERLGKDWLVWIGEHARRLVCWMNRGLNRVRRQLGLPYLPLPIVAKSRIQAAIDYIQEYEQRVVDAAREQGFDGHICGHIHFGAIRDVAGVRYMNDGDWVEHCTALSEDADGQWSLLHWTERGTALATANTVGVYALLPSRLPLNSLEVARQFAPNGSSKAA</sequence>
<dbReference type="GO" id="GO:0009245">
    <property type="term" value="P:lipid A biosynthetic process"/>
    <property type="evidence" value="ECO:0007669"/>
    <property type="project" value="TreeGrafter"/>
</dbReference>
<evidence type="ECO:0000256" key="4">
    <source>
        <dbReference type="ARBA" id="ARBA00023136"/>
    </source>
</evidence>
<organism evidence="7 8">
    <name type="scientific">Ahniella affigens</name>
    <dbReference type="NCBI Taxonomy" id="2021234"/>
    <lineage>
        <taxon>Bacteria</taxon>
        <taxon>Pseudomonadati</taxon>
        <taxon>Pseudomonadota</taxon>
        <taxon>Gammaproteobacteria</taxon>
        <taxon>Lysobacterales</taxon>
        <taxon>Rhodanobacteraceae</taxon>
        <taxon>Ahniella</taxon>
    </lineage>
</organism>
<feature type="domain" description="Calcineurin-like phosphoesterase" evidence="6">
    <location>
        <begin position="4"/>
        <end position="202"/>
    </location>
</feature>
<dbReference type="OrthoDB" id="9802481at2"/>
<dbReference type="EMBL" id="CP027860">
    <property type="protein sequence ID" value="AVP95928.1"/>
    <property type="molecule type" value="Genomic_DNA"/>
</dbReference>
<evidence type="ECO:0000256" key="2">
    <source>
        <dbReference type="ARBA" id="ARBA00022519"/>
    </source>
</evidence>
<dbReference type="GO" id="GO:0016020">
    <property type="term" value="C:membrane"/>
    <property type="evidence" value="ECO:0007669"/>
    <property type="project" value="GOC"/>
</dbReference>
<keyword evidence="1" id="KW-1003">Cell membrane</keyword>
<keyword evidence="2" id="KW-0997">Cell inner membrane</keyword>
<evidence type="ECO:0000256" key="5">
    <source>
        <dbReference type="ARBA" id="ARBA00023211"/>
    </source>
</evidence>
<reference evidence="7 8" key="1">
    <citation type="submission" date="2018-03" db="EMBL/GenBank/DDBJ databases">
        <title>Ahniella affigens gen. nov., sp. nov., a gammaproteobacterium isolated from sandy soil near a stream.</title>
        <authorList>
            <person name="Ko Y."/>
            <person name="Kim J.-H."/>
        </authorList>
    </citation>
    <scope>NUCLEOTIDE SEQUENCE [LARGE SCALE GENOMIC DNA]</scope>
    <source>
        <strain evidence="7 8">D13</strain>
    </source>
</reference>
<dbReference type="KEGG" id="xba:C7S18_01370"/>
<keyword evidence="7" id="KW-0378">Hydrolase</keyword>
<keyword evidence="5" id="KW-0464">Manganese</keyword>
<dbReference type="Gene3D" id="3.60.21.10">
    <property type="match status" value="1"/>
</dbReference>
<dbReference type="InterPro" id="IPR004843">
    <property type="entry name" value="Calcineurin-like_PHP"/>
</dbReference>
<reference evidence="7 8" key="2">
    <citation type="submission" date="2018-03" db="EMBL/GenBank/DDBJ databases">
        <authorList>
            <person name="Keele B.F."/>
        </authorList>
    </citation>
    <scope>NUCLEOTIDE SEQUENCE [LARGE SCALE GENOMIC DNA]</scope>
    <source>
        <strain evidence="7 8">D13</strain>
    </source>
</reference>
<dbReference type="PANTHER" id="PTHR34990">
    <property type="entry name" value="UDP-2,3-DIACYLGLUCOSAMINE HYDROLASE-RELATED"/>
    <property type="match status" value="1"/>
</dbReference>
<dbReference type="RefSeq" id="WP_106889857.1">
    <property type="nucleotide sequence ID" value="NZ_CP027860.1"/>
</dbReference>
<dbReference type="SUPFAM" id="SSF56300">
    <property type="entry name" value="Metallo-dependent phosphatases"/>
    <property type="match status" value="1"/>
</dbReference>
<evidence type="ECO:0000259" key="6">
    <source>
        <dbReference type="Pfam" id="PF00149"/>
    </source>
</evidence>
<dbReference type="GO" id="GO:0046872">
    <property type="term" value="F:metal ion binding"/>
    <property type="evidence" value="ECO:0007669"/>
    <property type="project" value="UniProtKB-KW"/>
</dbReference>
<evidence type="ECO:0000256" key="1">
    <source>
        <dbReference type="ARBA" id="ARBA00022475"/>
    </source>
</evidence>
<evidence type="ECO:0000313" key="8">
    <source>
        <dbReference type="Proteomes" id="UP000241074"/>
    </source>
</evidence>
<keyword evidence="8" id="KW-1185">Reference proteome</keyword>
<accession>A0A2P1PM57</accession>
<proteinExistence type="predicted"/>
<keyword evidence="3" id="KW-0479">Metal-binding</keyword>
<evidence type="ECO:0000256" key="3">
    <source>
        <dbReference type="ARBA" id="ARBA00022723"/>
    </source>
</evidence>
<dbReference type="InterPro" id="IPR029052">
    <property type="entry name" value="Metallo-depent_PP-like"/>
</dbReference>
<dbReference type="CDD" id="cd07398">
    <property type="entry name" value="MPP_YbbF-LpxH"/>
    <property type="match status" value="1"/>
</dbReference>
<evidence type="ECO:0000313" key="7">
    <source>
        <dbReference type="EMBL" id="AVP95928.1"/>
    </source>
</evidence>
<dbReference type="PANTHER" id="PTHR34990:SF2">
    <property type="entry name" value="BLL8164 PROTEIN"/>
    <property type="match status" value="1"/>
</dbReference>
<gene>
    <name evidence="7" type="ORF">C7S18_01370</name>
</gene>
<dbReference type="Pfam" id="PF00149">
    <property type="entry name" value="Metallophos"/>
    <property type="match status" value="1"/>
</dbReference>